<keyword evidence="4 9" id="KW-1133">Transmembrane helix</keyword>
<evidence type="ECO:0000259" key="10">
    <source>
        <dbReference type="Pfam" id="PF02544"/>
    </source>
</evidence>
<gene>
    <name evidence="11" type="primary">PORED</name>
</gene>
<evidence type="ECO:0000256" key="3">
    <source>
        <dbReference type="ARBA" id="ARBA00022692"/>
    </source>
</evidence>
<evidence type="ECO:0000256" key="4">
    <source>
        <dbReference type="ARBA" id="ARBA00022989"/>
    </source>
</evidence>
<evidence type="ECO:0000256" key="9">
    <source>
        <dbReference type="RuleBase" id="RU367081"/>
    </source>
</evidence>
<evidence type="ECO:0000256" key="5">
    <source>
        <dbReference type="ARBA" id="ARBA00023136"/>
    </source>
</evidence>
<reference evidence="11" key="2">
    <citation type="journal article" date="2014" name="BMC Genomics">
        <title>A genomic perspective to assessing quality of mass-reared SIT flies used in Mediterranean fruit fly (Ceratitis capitata) eradication in California.</title>
        <authorList>
            <person name="Calla B."/>
            <person name="Hall B."/>
            <person name="Hou S."/>
            <person name="Geib S.M."/>
        </authorList>
    </citation>
    <scope>NUCLEOTIDE SEQUENCE</scope>
</reference>
<evidence type="ECO:0000313" key="11">
    <source>
        <dbReference type="EMBL" id="JAC01216.1"/>
    </source>
</evidence>
<keyword evidence="5 9" id="KW-0472">Membrane</keyword>
<dbReference type="GO" id="GO:0102389">
    <property type="term" value="F:polyprenol reductase activity"/>
    <property type="evidence" value="ECO:0007669"/>
    <property type="project" value="UniProtKB-UniRule"/>
</dbReference>
<keyword evidence="9" id="KW-0560">Oxidoreductase</keyword>
<dbReference type="EMBL" id="GAMC01005340">
    <property type="protein sequence ID" value="JAC01216.1"/>
    <property type="molecule type" value="mRNA"/>
</dbReference>
<sequence>MLESTYKVLYKFIEYYNFNLINFIFLGFTLVIIVFGSLINIVESSLPDFLRQSFRYGKHSFRGSADAFIKYTEVPKSWFKHFYIFAFAWSLLALFFIFKGFVMKTEAPELVLTFLDFFAGGQANRKVQVDYTSALVASVLMAIQCGRRCYETNFVQIFSKKNKINISHYFVGYTHYFCAILAIISNTEGFVRGTLPDFSLRHISLLKVGCILFFFYCWTQQYKSNLILVNLRKDAKSGEVKTEKHLLPIGGFFNLVSSPHMFFEICMYAAILGLLPGSTTWLLGFIWVLSNQIANGYLAHQWYKENFENYPNNRKAIIPYII</sequence>
<comment type="function">
    <text evidence="9">Plays a key role in early steps of protein N-linked glycosylation by being involved in the conversion of polyprenol into dolichol. Acts as a polyprenal reductase that mediates the reduction of polyprenal into dolichal in a NADP-dependent mechanism. Dolichols are required for the synthesis of dolichol-linked monosaccharides and the oligosaccharide precursor used for N-glycosylation.</text>
</comment>
<proteinExistence type="evidence at transcript level"/>
<dbReference type="PROSITE" id="PS50244">
    <property type="entry name" value="S5A_REDUCTASE"/>
    <property type="match status" value="1"/>
</dbReference>
<name>W8BIT3_CERCA</name>
<feature type="transmembrane region" description="Helical" evidence="9">
    <location>
        <begin position="82"/>
        <end position="102"/>
    </location>
</feature>
<dbReference type="PANTHER" id="PTHR14624">
    <property type="entry name" value="DFG10 PROTEIN"/>
    <property type="match status" value="1"/>
</dbReference>
<reference evidence="11" key="1">
    <citation type="submission" date="2013-07" db="EMBL/GenBank/DDBJ databases">
        <authorList>
            <person name="Geib S."/>
        </authorList>
    </citation>
    <scope>NUCLEOTIDE SEQUENCE</scope>
</reference>
<evidence type="ECO:0000256" key="7">
    <source>
        <dbReference type="ARBA" id="ARBA00047186"/>
    </source>
</evidence>
<accession>W8BIT3</accession>
<dbReference type="GO" id="GO:0006488">
    <property type="term" value="P:dolichol-linked oligosaccharide biosynthetic process"/>
    <property type="evidence" value="ECO:0007669"/>
    <property type="project" value="UniProtKB-UniRule"/>
</dbReference>
<feature type="domain" description="3-oxo-5-alpha-steroid 4-dehydrogenase C-terminal" evidence="10">
    <location>
        <begin position="208"/>
        <end position="321"/>
    </location>
</feature>
<organism evidence="11">
    <name type="scientific">Ceratitis capitata</name>
    <name type="common">Mediterranean fruit fly</name>
    <name type="synonym">Tephritis capitata</name>
    <dbReference type="NCBI Taxonomy" id="7213"/>
    <lineage>
        <taxon>Eukaryota</taxon>
        <taxon>Metazoa</taxon>
        <taxon>Ecdysozoa</taxon>
        <taxon>Arthropoda</taxon>
        <taxon>Hexapoda</taxon>
        <taxon>Insecta</taxon>
        <taxon>Pterygota</taxon>
        <taxon>Neoptera</taxon>
        <taxon>Endopterygota</taxon>
        <taxon>Diptera</taxon>
        <taxon>Brachycera</taxon>
        <taxon>Muscomorpha</taxon>
        <taxon>Tephritoidea</taxon>
        <taxon>Tephritidae</taxon>
        <taxon>Ceratitis</taxon>
        <taxon>Ceratitis</taxon>
    </lineage>
</organism>
<dbReference type="InterPro" id="IPR039698">
    <property type="entry name" value="Dfg10/SRD5A3"/>
</dbReference>
<protein>
    <recommendedName>
        <fullName evidence="7 9">Polyprenal reductase</fullName>
        <ecNumber evidence="2 9">1.3.1.94</ecNumber>
    </recommendedName>
</protein>
<dbReference type="OrthoDB" id="5788137at2759"/>
<dbReference type="PANTHER" id="PTHR14624:SF0">
    <property type="entry name" value="POLYPRENOL REDUCTASE"/>
    <property type="match status" value="1"/>
</dbReference>
<feature type="transmembrane region" description="Helical" evidence="9">
    <location>
        <begin position="20"/>
        <end position="42"/>
    </location>
</feature>
<keyword evidence="9" id="KW-0256">Endoplasmic reticulum</keyword>
<evidence type="ECO:0000256" key="1">
    <source>
        <dbReference type="ARBA" id="ARBA00004127"/>
    </source>
</evidence>
<dbReference type="GO" id="GO:0003865">
    <property type="term" value="F:3-oxo-5-alpha-steroid 4-dehydrogenase activity"/>
    <property type="evidence" value="ECO:0007669"/>
    <property type="project" value="TreeGrafter"/>
</dbReference>
<comment type="subcellular location">
    <subcellularLocation>
        <location evidence="1">Endomembrane system</location>
        <topology evidence="1">Multi-pass membrane protein</topology>
    </subcellularLocation>
    <subcellularLocation>
        <location evidence="9">Endoplasmic reticulum membrane</location>
    </subcellularLocation>
</comment>
<dbReference type="GO" id="GO:0160198">
    <property type="term" value="F:polyprenal reductase activity"/>
    <property type="evidence" value="ECO:0007669"/>
    <property type="project" value="UniProtKB-EC"/>
</dbReference>
<evidence type="ECO:0000256" key="8">
    <source>
        <dbReference type="ARBA" id="ARBA00049427"/>
    </source>
</evidence>
<feature type="transmembrane region" description="Helical" evidence="9">
    <location>
        <begin position="166"/>
        <end position="186"/>
    </location>
</feature>
<dbReference type="InterPro" id="IPR001104">
    <property type="entry name" value="3-oxo-5_a-steroid_4-DH_C"/>
</dbReference>
<comment type="catalytic activity">
    <reaction evidence="8 9">
        <text>a di-trans,poly-cis-dolichal + NADP(+) = a di-trans,poly-cis-polyprenal + NADPH + H(+)</text>
        <dbReference type="Rhea" id="RHEA:80727"/>
        <dbReference type="Rhea" id="RHEA-COMP:19536"/>
        <dbReference type="Rhea" id="RHEA-COMP:19537"/>
        <dbReference type="ChEBI" id="CHEBI:15378"/>
        <dbReference type="ChEBI" id="CHEBI:57783"/>
        <dbReference type="ChEBI" id="CHEBI:58349"/>
        <dbReference type="ChEBI" id="CHEBI:231623"/>
        <dbReference type="ChEBI" id="CHEBI:231637"/>
        <dbReference type="EC" id="1.3.1.94"/>
    </reaction>
    <physiologicalReaction direction="right-to-left" evidence="8 9">
        <dbReference type="Rhea" id="RHEA:80729"/>
    </physiologicalReaction>
</comment>
<dbReference type="UniPathway" id="UPA00378"/>
<evidence type="ECO:0000256" key="6">
    <source>
        <dbReference type="ARBA" id="ARBA00046320"/>
    </source>
</evidence>
<dbReference type="GO" id="GO:0005789">
    <property type="term" value="C:endoplasmic reticulum membrane"/>
    <property type="evidence" value="ECO:0007669"/>
    <property type="project" value="UniProtKB-SubCell"/>
</dbReference>
<dbReference type="Pfam" id="PF02544">
    <property type="entry name" value="Steroid_dh"/>
    <property type="match status" value="1"/>
</dbReference>
<dbReference type="AlphaFoldDB" id="W8BIT3"/>
<comment type="similarity">
    <text evidence="6 9">Belongs to the steroid 5-alpha reductase family. Polyprenal reductase subfamily.</text>
</comment>
<dbReference type="GO" id="GO:0016095">
    <property type="term" value="P:polyprenol catabolic process"/>
    <property type="evidence" value="ECO:0007669"/>
    <property type="project" value="UniProtKB-UniRule"/>
</dbReference>
<evidence type="ECO:0000256" key="2">
    <source>
        <dbReference type="ARBA" id="ARBA00012522"/>
    </source>
</evidence>
<dbReference type="EC" id="1.3.1.94" evidence="2 9"/>
<keyword evidence="3 9" id="KW-0812">Transmembrane</keyword>
<comment type="pathway">
    <text evidence="9">Protein modification; protein glycosylation.</text>
</comment>
<feature type="transmembrane region" description="Helical" evidence="9">
    <location>
        <begin position="265"/>
        <end position="289"/>
    </location>
</feature>
<keyword evidence="9" id="KW-0521">NADP</keyword>